<organism evidence="8 9">
    <name type="scientific">Billgrantia antri</name>
    <dbReference type="NCBI Taxonomy" id="2846777"/>
    <lineage>
        <taxon>Bacteria</taxon>
        <taxon>Pseudomonadati</taxon>
        <taxon>Pseudomonadota</taxon>
        <taxon>Gammaproteobacteria</taxon>
        <taxon>Oceanospirillales</taxon>
        <taxon>Halomonadaceae</taxon>
        <taxon>Billgrantia</taxon>
    </lineage>
</organism>
<name>A0ABS6ZNT0_9GAMM</name>
<evidence type="ECO:0000256" key="2">
    <source>
        <dbReference type="ARBA" id="ARBA00009530"/>
    </source>
</evidence>
<dbReference type="Pfam" id="PF01679">
    <property type="entry name" value="Pmp3"/>
    <property type="match status" value="1"/>
</dbReference>
<dbReference type="InterPro" id="IPR000612">
    <property type="entry name" value="PMP3"/>
</dbReference>
<keyword evidence="4 7" id="KW-1133">Transmembrane helix</keyword>
<reference evidence="8 9" key="1">
    <citation type="submission" date="2021-07" db="EMBL/GenBank/DDBJ databases">
        <authorList>
            <person name="So Y."/>
        </authorList>
    </citation>
    <scope>NUCLEOTIDE SEQUENCE [LARGE SCALE GENOMIC DNA]</scope>
    <source>
        <strain evidence="8 9">Y3S6</strain>
    </source>
</reference>
<feature type="compositionally biased region" description="Basic and acidic residues" evidence="6">
    <location>
        <begin position="1"/>
        <end position="33"/>
    </location>
</feature>
<dbReference type="Proteomes" id="UP000769617">
    <property type="component" value="Unassembled WGS sequence"/>
</dbReference>
<accession>A0ABS6ZNT0</accession>
<comment type="subcellular location">
    <subcellularLocation>
        <location evidence="1">Membrane</location>
    </subcellularLocation>
</comment>
<comment type="similarity">
    <text evidence="2">Belongs to the UPF0057 (PMP3) family.</text>
</comment>
<comment type="caution">
    <text evidence="8">The sequence shown here is derived from an EMBL/GenBank/DDBJ whole genome shotgun (WGS) entry which is preliminary data.</text>
</comment>
<evidence type="ECO:0000256" key="6">
    <source>
        <dbReference type="SAM" id="MobiDB-lite"/>
    </source>
</evidence>
<evidence type="ECO:0000256" key="3">
    <source>
        <dbReference type="ARBA" id="ARBA00022692"/>
    </source>
</evidence>
<evidence type="ECO:0000256" key="4">
    <source>
        <dbReference type="ARBA" id="ARBA00022989"/>
    </source>
</evidence>
<dbReference type="RefSeq" id="WP_219792101.1">
    <property type="nucleotide sequence ID" value="NZ_JAHYCA010000003.1"/>
</dbReference>
<gene>
    <name evidence="8" type="ORF">KPL81_11185</name>
</gene>
<feature type="compositionally biased region" description="Basic and acidic residues" evidence="6">
    <location>
        <begin position="65"/>
        <end position="82"/>
    </location>
</feature>
<sequence length="177" mass="19934">MDAREYLARKGLDGRRDEERPNTLEEKAWERARQAGGHQPRAGTPYDWEDWQRYHEELAEGAETIEQKIDHEAHEPSRESMRMQRQADAAVEQYVPPATAGPVTGQARSAEPASPPAWQESAALRIVYQTLAVLLPPLAVGLAQGGWRRVIVSVLLTLLGWVPGCLYAWAWLRRVMG</sequence>
<evidence type="ECO:0000256" key="1">
    <source>
        <dbReference type="ARBA" id="ARBA00004370"/>
    </source>
</evidence>
<keyword evidence="3 7" id="KW-0812">Transmembrane</keyword>
<evidence type="ECO:0000313" key="8">
    <source>
        <dbReference type="EMBL" id="MBW6391717.1"/>
    </source>
</evidence>
<proteinExistence type="inferred from homology"/>
<evidence type="ECO:0000256" key="5">
    <source>
        <dbReference type="ARBA" id="ARBA00023136"/>
    </source>
</evidence>
<dbReference type="EMBL" id="JAHYCA010000003">
    <property type="protein sequence ID" value="MBW6391717.1"/>
    <property type="molecule type" value="Genomic_DNA"/>
</dbReference>
<evidence type="ECO:0000313" key="9">
    <source>
        <dbReference type="Proteomes" id="UP000769617"/>
    </source>
</evidence>
<feature type="transmembrane region" description="Helical" evidence="7">
    <location>
        <begin position="150"/>
        <end position="172"/>
    </location>
</feature>
<feature type="region of interest" description="Disordered" evidence="6">
    <location>
        <begin position="1"/>
        <end position="114"/>
    </location>
</feature>
<keyword evidence="9" id="KW-1185">Reference proteome</keyword>
<keyword evidence="5 7" id="KW-0472">Membrane</keyword>
<evidence type="ECO:0000256" key="7">
    <source>
        <dbReference type="SAM" id="Phobius"/>
    </source>
</evidence>
<protein>
    <submittedName>
        <fullName evidence="8">YqaE/Pmp3 family membrane protein</fullName>
    </submittedName>
</protein>